<accession>A0A7Y1M284</accession>
<dbReference type="EMBL" id="JAAQYH010000007">
    <property type="protein sequence ID" value="NNA73855.1"/>
    <property type="molecule type" value="Genomic_DNA"/>
</dbReference>
<evidence type="ECO:0000313" key="2">
    <source>
        <dbReference type="EMBL" id="NNA79991.1"/>
    </source>
</evidence>
<evidence type="ECO:0000313" key="3">
    <source>
        <dbReference type="Proteomes" id="UP000535954"/>
    </source>
</evidence>
<dbReference type="RefSeq" id="WP_137204647.1">
    <property type="nucleotide sequence ID" value="NZ_JAAQYH010000007.1"/>
</dbReference>
<gene>
    <name evidence="1" type="ORF">HBO13_14520</name>
    <name evidence="2" type="ORF">HBO30_14780</name>
</gene>
<organism evidence="1 3">
    <name type="scientific">Pseudomonas lactis</name>
    <dbReference type="NCBI Taxonomy" id="1615674"/>
    <lineage>
        <taxon>Bacteria</taxon>
        <taxon>Pseudomonadati</taxon>
        <taxon>Pseudomonadota</taxon>
        <taxon>Gammaproteobacteria</taxon>
        <taxon>Pseudomonadales</taxon>
        <taxon>Pseudomonadaceae</taxon>
        <taxon>Pseudomonas</taxon>
    </lineage>
</organism>
<name>A0A7Y1M284_9PSED</name>
<protein>
    <recommendedName>
        <fullName evidence="5">DUF4304 domain-containing protein</fullName>
    </recommendedName>
</protein>
<reference evidence="3 4" key="1">
    <citation type="journal article" date="2020" name="Front. Microbiol.">
        <title>Genetic Organization of the aprX-lipA2 Operon Affects the Proteolytic Potential of Pseudomonas Species in Milk.</title>
        <authorList>
            <person name="Maier C."/>
            <person name="Huptas C."/>
            <person name="von Neubeck M."/>
            <person name="Scherer S."/>
            <person name="Wenning M."/>
            <person name="Lucking G."/>
        </authorList>
    </citation>
    <scope>NUCLEOTIDE SEQUENCE [LARGE SCALE GENOMIC DNA]</scope>
    <source>
        <strain evidence="2 4">WS 5404</strain>
        <strain evidence="1 3">WS 5405</strain>
    </source>
</reference>
<proteinExistence type="predicted"/>
<evidence type="ECO:0008006" key="5">
    <source>
        <dbReference type="Google" id="ProtNLM"/>
    </source>
</evidence>
<sequence length="219" mass="26209">MTESTKNILKALTDFLKVPFNENGYILKKDRYFEHVEQNGRIRRYAINLSNKKGWFSLHLTLQMLDPALMKSVNIILEKALRDERLEYPENWSQSIIEKTIKTRTSNHIVAELTDWRGLKDPSEPLEHFNKRFSIWLYSFDHLDEMPDWEEQLMASFELAMIWFREVDSDDWIRSNTVYPSLYLLNKEGLKQSLEKQYRATLQSSEDPQEVKLFHEYLP</sequence>
<dbReference type="Proteomes" id="UP000586252">
    <property type="component" value="Unassembled WGS sequence"/>
</dbReference>
<comment type="caution">
    <text evidence="1">The sequence shown here is derived from an EMBL/GenBank/DDBJ whole genome shotgun (WGS) entry which is preliminary data.</text>
</comment>
<evidence type="ECO:0000313" key="1">
    <source>
        <dbReference type="EMBL" id="NNA73855.1"/>
    </source>
</evidence>
<evidence type="ECO:0000313" key="4">
    <source>
        <dbReference type="Proteomes" id="UP000586252"/>
    </source>
</evidence>
<dbReference type="EMBL" id="JAAQYI010000007">
    <property type="protein sequence ID" value="NNA79991.1"/>
    <property type="molecule type" value="Genomic_DNA"/>
</dbReference>
<dbReference type="GeneID" id="45733485"/>
<dbReference type="Proteomes" id="UP000535954">
    <property type="component" value="Unassembled WGS sequence"/>
</dbReference>
<dbReference type="AlphaFoldDB" id="A0A7Y1M284"/>